<dbReference type="AlphaFoldDB" id="A0A939LZY1"/>
<dbReference type="InterPro" id="IPR051311">
    <property type="entry name" value="DedA_domain"/>
</dbReference>
<evidence type="ECO:0000313" key="9">
    <source>
        <dbReference type="EMBL" id="MBO1806178.1"/>
    </source>
</evidence>
<accession>A0A939LZY1</accession>
<evidence type="ECO:0000256" key="6">
    <source>
        <dbReference type="ARBA" id="ARBA00023136"/>
    </source>
</evidence>
<protein>
    <submittedName>
        <fullName evidence="9">DedA family protein</fullName>
    </submittedName>
</protein>
<name>A0A939LZY1_9MICO</name>
<dbReference type="Proteomes" id="UP000664398">
    <property type="component" value="Unassembled WGS sequence"/>
</dbReference>
<evidence type="ECO:0000256" key="4">
    <source>
        <dbReference type="ARBA" id="ARBA00022692"/>
    </source>
</evidence>
<feature type="transmembrane region" description="Helical" evidence="7">
    <location>
        <begin position="152"/>
        <end position="171"/>
    </location>
</feature>
<keyword evidence="3" id="KW-1003">Cell membrane</keyword>
<keyword evidence="6 7" id="KW-0472">Membrane</keyword>
<evidence type="ECO:0000313" key="10">
    <source>
        <dbReference type="Proteomes" id="UP000664398"/>
    </source>
</evidence>
<evidence type="ECO:0000256" key="7">
    <source>
        <dbReference type="SAM" id="Phobius"/>
    </source>
</evidence>
<comment type="similarity">
    <text evidence="2">Belongs to the DedA family.</text>
</comment>
<gene>
    <name evidence="9" type="ORF">J4H91_12765</name>
</gene>
<dbReference type="PANTHER" id="PTHR42709:SF6">
    <property type="entry name" value="UNDECAPRENYL PHOSPHATE TRANSPORTER A"/>
    <property type="match status" value="1"/>
</dbReference>
<dbReference type="PANTHER" id="PTHR42709">
    <property type="entry name" value="ALKALINE PHOSPHATASE LIKE PROTEIN"/>
    <property type="match status" value="1"/>
</dbReference>
<evidence type="ECO:0000259" key="8">
    <source>
        <dbReference type="Pfam" id="PF09335"/>
    </source>
</evidence>
<dbReference type="InterPro" id="IPR032816">
    <property type="entry name" value="VTT_dom"/>
</dbReference>
<evidence type="ECO:0000256" key="1">
    <source>
        <dbReference type="ARBA" id="ARBA00004651"/>
    </source>
</evidence>
<sequence>MLLETSVFVGLVVPGDTIALVASVGVVGPAQFAWLVVALVLGAVSGESIGFALGRWAGPRLRASRAGRRLGERNWRVAEHYLGERGGFAVFLSRFLPVLHSLIPLTAGMAGMRYGRFLAWTASASVVWAVLVVGIGAGAATGYEQLAGRVKGAGYVFVGAAVLAVLALWLVKRAFLKREQAHMRLEGDGSESAPGAKP</sequence>
<evidence type="ECO:0000256" key="2">
    <source>
        <dbReference type="ARBA" id="ARBA00010792"/>
    </source>
</evidence>
<comment type="subcellular location">
    <subcellularLocation>
        <location evidence="1">Cell membrane</location>
        <topology evidence="1">Multi-pass membrane protein</topology>
    </subcellularLocation>
</comment>
<evidence type="ECO:0000256" key="3">
    <source>
        <dbReference type="ARBA" id="ARBA00022475"/>
    </source>
</evidence>
<feature type="transmembrane region" description="Helical" evidence="7">
    <location>
        <begin position="117"/>
        <end position="140"/>
    </location>
</feature>
<keyword evidence="4 7" id="KW-0812">Transmembrane</keyword>
<feature type="domain" description="VTT" evidence="8">
    <location>
        <begin position="14"/>
        <end position="137"/>
    </location>
</feature>
<dbReference type="GO" id="GO:0005886">
    <property type="term" value="C:plasma membrane"/>
    <property type="evidence" value="ECO:0007669"/>
    <property type="project" value="UniProtKB-SubCell"/>
</dbReference>
<keyword evidence="10" id="KW-1185">Reference proteome</keyword>
<keyword evidence="5 7" id="KW-1133">Transmembrane helix</keyword>
<feature type="transmembrane region" description="Helical" evidence="7">
    <location>
        <begin position="7"/>
        <end position="26"/>
    </location>
</feature>
<evidence type="ECO:0000256" key="5">
    <source>
        <dbReference type="ARBA" id="ARBA00022989"/>
    </source>
</evidence>
<dbReference type="Pfam" id="PF09335">
    <property type="entry name" value="VTT_dom"/>
    <property type="match status" value="1"/>
</dbReference>
<reference evidence="9" key="1">
    <citation type="submission" date="2021-03" db="EMBL/GenBank/DDBJ databases">
        <title>Leucobacter chromiisoli sp. nov., isolated from chromium-containing soil of chemical plant.</title>
        <authorList>
            <person name="Xu Z."/>
        </authorList>
    </citation>
    <scope>NUCLEOTIDE SEQUENCE</scope>
    <source>
        <strain evidence="9">A2</strain>
    </source>
</reference>
<comment type="caution">
    <text evidence="9">The sequence shown here is derived from an EMBL/GenBank/DDBJ whole genome shotgun (WGS) entry which is preliminary data.</text>
</comment>
<proteinExistence type="inferred from homology"/>
<dbReference type="EMBL" id="JAGDYL010000025">
    <property type="protein sequence ID" value="MBO1806178.1"/>
    <property type="molecule type" value="Genomic_DNA"/>
</dbReference>
<organism evidence="9 10">
    <name type="scientific">Leucobacter ruminantium</name>
    <dbReference type="NCBI Taxonomy" id="1289170"/>
    <lineage>
        <taxon>Bacteria</taxon>
        <taxon>Bacillati</taxon>
        <taxon>Actinomycetota</taxon>
        <taxon>Actinomycetes</taxon>
        <taxon>Micrococcales</taxon>
        <taxon>Microbacteriaceae</taxon>
        <taxon>Leucobacter</taxon>
    </lineage>
</organism>
<feature type="transmembrane region" description="Helical" evidence="7">
    <location>
        <begin position="32"/>
        <end position="53"/>
    </location>
</feature>